<organism evidence="1 2">
    <name type="scientific">Portunus trituberculatus</name>
    <name type="common">Swimming crab</name>
    <name type="synonym">Neptunus trituberculatus</name>
    <dbReference type="NCBI Taxonomy" id="210409"/>
    <lineage>
        <taxon>Eukaryota</taxon>
        <taxon>Metazoa</taxon>
        <taxon>Ecdysozoa</taxon>
        <taxon>Arthropoda</taxon>
        <taxon>Crustacea</taxon>
        <taxon>Multicrustacea</taxon>
        <taxon>Malacostraca</taxon>
        <taxon>Eumalacostraca</taxon>
        <taxon>Eucarida</taxon>
        <taxon>Decapoda</taxon>
        <taxon>Pleocyemata</taxon>
        <taxon>Brachyura</taxon>
        <taxon>Eubrachyura</taxon>
        <taxon>Portunoidea</taxon>
        <taxon>Portunidae</taxon>
        <taxon>Portuninae</taxon>
        <taxon>Portunus</taxon>
    </lineage>
</organism>
<evidence type="ECO:0000313" key="2">
    <source>
        <dbReference type="Proteomes" id="UP000324222"/>
    </source>
</evidence>
<sequence length="114" mass="13034">MQGFYDTLAMISITTVDHIKVCIAYFHAAEAVRSKVTRCKSRNIPNKGVRETCHPCRGAMNSQPPCMELWLPWSPRGRLHQKERFIFLFSEGKTTNLAPQIHHWPGMGKVPSVR</sequence>
<keyword evidence="2" id="KW-1185">Reference proteome</keyword>
<reference evidence="1 2" key="1">
    <citation type="submission" date="2019-05" db="EMBL/GenBank/DDBJ databases">
        <title>Another draft genome of Portunus trituberculatus and its Hox gene families provides insights of decapod evolution.</title>
        <authorList>
            <person name="Jeong J.-H."/>
            <person name="Song I."/>
            <person name="Kim S."/>
            <person name="Choi T."/>
            <person name="Kim D."/>
            <person name="Ryu S."/>
            <person name="Kim W."/>
        </authorList>
    </citation>
    <scope>NUCLEOTIDE SEQUENCE [LARGE SCALE GENOMIC DNA]</scope>
    <source>
        <tissue evidence="1">Muscle</tissue>
    </source>
</reference>
<dbReference type="EMBL" id="VSRR010001120">
    <property type="protein sequence ID" value="MPC22747.1"/>
    <property type="molecule type" value="Genomic_DNA"/>
</dbReference>
<dbReference type="AlphaFoldDB" id="A0A5B7DNQ1"/>
<accession>A0A5B7DNQ1</accession>
<proteinExistence type="predicted"/>
<name>A0A5B7DNQ1_PORTR</name>
<evidence type="ECO:0000313" key="1">
    <source>
        <dbReference type="EMBL" id="MPC22747.1"/>
    </source>
</evidence>
<dbReference type="Proteomes" id="UP000324222">
    <property type="component" value="Unassembled WGS sequence"/>
</dbReference>
<protein>
    <submittedName>
        <fullName evidence="1">Uncharacterized protein</fullName>
    </submittedName>
</protein>
<gene>
    <name evidence="1" type="ORF">E2C01_015770</name>
</gene>
<comment type="caution">
    <text evidence="1">The sequence shown here is derived from an EMBL/GenBank/DDBJ whole genome shotgun (WGS) entry which is preliminary data.</text>
</comment>